<dbReference type="SMART" id="SM00259">
    <property type="entry name" value="ZnF_A20"/>
    <property type="match status" value="1"/>
</dbReference>
<dbReference type="InterPro" id="IPR035896">
    <property type="entry name" value="AN1-like_Znf"/>
</dbReference>
<protein>
    <recommendedName>
        <fullName evidence="11">Zinc finger A20 and AN1 domain-containing stress-associated protein 8</fullName>
    </recommendedName>
</protein>
<proteinExistence type="predicted"/>
<dbReference type="Pfam" id="PF01754">
    <property type="entry name" value="zf-A20"/>
    <property type="match status" value="1"/>
</dbReference>
<feature type="region of interest" description="Disordered" evidence="6">
    <location>
        <begin position="1"/>
        <end position="20"/>
    </location>
</feature>
<organism evidence="9 10">
    <name type="scientific">Trapa natans</name>
    <name type="common">Water chestnut</name>
    <dbReference type="NCBI Taxonomy" id="22666"/>
    <lineage>
        <taxon>Eukaryota</taxon>
        <taxon>Viridiplantae</taxon>
        <taxon>Streptophyta</taxon>
        <taxon>Embryophyta</taxon>
        <taxon>Tracheophyta</taxon>
        <taxon>Spermatophyta</taxon>
        <taxon>Magnoliopsida</taxon>
        <taxon>eudicotyledons</taxon>
        <taxon>Gunneridae</taxon>
        <taxon>Pentapetalae</taxon>
        <taxon>rosids</taxon>
        <taxon>malvids</taxon>
        <taxon>Myrtales</taxon>
        <taxon>Lythraceae</taxon>
        <taxon>Trapa</taxon>
    </lineage>
</organism>
<evidence type="ECO:0000256" key="2">
    <source>
        <dbReference type="ARBA" id="ARBA00022723"/>
    </source>
</evidence>
<dbReference type="GO" id="GO:0008270">
    <property type="term" value="F:zinc ion binding"/>
    <property type="evidence" value="ECO:0007669"/>
    <property type="project" value="UniProtKB-KW"/>
</dbReference>
<accession>A0AAN7M6C7</accession>
<feature type="domain" description="AN1-type" evidence="8">
    <location>
        <begin position="234"/>
        <end position="280"/>
    </location>
</feature>
<dbReference type="EMBL" id="JAXQNO010000008">
    <property type="protein sequence ID" value="KAK4792428.1"/>
    <property type="molecule type" value="Genomic_DNA"/>
</dbReference>
<dbReference type="FunFam" id="4.10.1110.10:FF:000001">
    <property type="entry name" value="Zinc finger AN1-type containing 6"/>
    <property type="match status" value="1"/>
</dbReference>
<dbReference type="PROSITE" id="PS51036">
    <property type="entry name" value="ZF_A20"/>
    <property type="match status" value="1"/>
</dbReference>
<dbReference type="PROSITE" id="PS51039">
    <property type="entry name" value="ZF_AN1"/>
    <property type="match status" value="1"/>
</dbReference>
<evidence type="ECO:0000259" key="8">
    <source>
        <dbReference type="PROSITE" id="PS51039"/>
    </source>
</evidence>
<dbReference type="SUPFAM" id="SSF118310">
    <property type="entry name" value="AN1-like Zinc finger"/>
    <property type="match status" value="1"/>
</dbReference>
<evidence type="ECO:0008006" key="11">
    <source>
        <dbReference type="Google" id="ProtNLM"/>
    </source>
</evidence>
<evidence type="ECO:0000313" key="9">
    <source>
        <dbReference type="EMBL" id="KAK4792428.1"/>
    </source>
</evidence>
<sequence>MSSSNEILPPKRPLAERERETAGKKIQIENRLSPRLPALYGLNSNTRLGFDRAFLVASSPARSLAPRSAVGGTIDLCSPAPSLSSEQVRVHVDLCAPCTGHILSYLLMMLLISDDGDASGENKKMEHEETGCQAAPEGPILCINNCGFFGSPATMNMCSKCHKDMLLKQEQAKLAESSIGSLVNGSSSCMDTEPVAVAVATSVDAKLSPVEPQIAAGQQTVSSSLRETVEAKPGEGPNRCTTCKKRVGLTGFSCRCGNLFCGSHRYSDKHDCPFDYRTAARDAIAKANPLVKAKKLDKI</sequence>
<dbReference type="PANTHER" id="PTHR10634">
    <property type="entry name" value="AN1-TYPE ZINC FINGER PROTEIN"/>
    <property type="match status" value="1"/>
</dbReference>
<dbReference type="InterPro" id="IPR050652">
    <property type="entry name" value="AN1_A20_ZnFinger"/>
</dbReference>
<keyword evidence="10" id="KW-1185">Reference proteome</keyword>
<feature type="domain" description="A20-type" evidence="7">
    <location>
        <begin position="136"/>
        <end position="170"/>
    </location>
</feature>
<reference evidence="9 10" key="1">
    <citation type="journal article" date="2023" name="Hortic Res">
        <title>Pangenome of water caltrop reveals structural variations and asymmetric subgenome divergence after allopolyploidization.</title>
        <authorList>
            <person name="Zhang X."/>
            <person name="Chen Y."/>
            <person name="Wang L."/>
            <person name="Yuan Y."/>
            <person name="Fang M."/>
            <person name="Shi L."/>
            <person name="Lu R."/>
            <person name="Comes H.P."/>
            <person name="Ma Y."/>
            <person name="Chen Y."/>
            <person name="Huang G."/>
            <person name="Zhou Y."/>
            <person name="Zheng Z."/>
            <person name="Qiu Y."/>
        </authorList>
    </citation>
    <scope>NUCLEOTIDE SEQUENCE [LARGE SCALE GENOMIC DNA]</scope>
    <source>
        <strain evidence="9">F231</strain>
    </source>
</reference>
<dbReference type="Proteomes" id="UP001346149">
    <property type="component" value="Unassembled WGS sequence"/>
</dbReference>
<gene>
    <name evidence="9" type="ORF">SAY86_022863</name>
</gene>
<dbReference type="SMART" id="SM00154">
    <property type="entry name" value="ZnF_AN1"/>
    <property type="match status" value="1"/>
</dbReference>
<dbReference type="AlphaFoldDB" id="A0AAN7M6C7"/>
<keyword evidence="3 5" id="KW-0863">Zinc-finger</keyword>
<dbReference type="SUPFAM" id="SSF57716">
    <property type="entry name" value="Glucocorticoid receptor-like (DNA-binding domain)"/>
    <property type="match status" value="1"/>
</dbReference>
<keyword evidence="2" id="KW-0479">Metal-binding</keyword>
<dbReference type="Gene3D" id="4.10.1110.10">
    <property type="entry name" value="AN1-like Zinc finger"/>
    <property type="match status" value="1"/>
</dbReference>
<comment type="caution">
    <text evidence="9">The sequence shown here is derived from an EMBL/GenBank/DDBJ whole genome shotgun (WGS) entry which is preliminary data.</text>
</comment>
<dbReference type="Gene3D" id="1.20.5.4770">
    <property type="match status" value="1"/>
</dbReference>
<evidence type="ECO:0000313" key="10">
    <source>
        <dbReference type="Proteomes" id="UP001346149"/>
    </source>
</evidence>
<evidence type="ECO:0000256" key="3">
    <source>
        <dbReference type="ARBA" id="ARBA00022771"/>
    </source>
</evidence>
<comment type="function">
    <text evidence="1">May be involved in environmental stress response.</text>
</comment>
<evidence type="ECO:0000256" key="4">
    <source>
        <dbReference type="ARBA" id="ARBA00022833"/>
    </source>
</evidence>
<dbReference type="InterPro" id="IPR000058">
    <property type="entry name" value="Znf_AN1"/>
</dbReference>
<dbReference type="Pfam" id="PF01428">
    <property type="entry name" value="zf-AN1"/>
    <property type="match status" value="1"/>
</dbReference>
<dbReference type="InterPro" id="IPR002653">
    <property type="entry name" value="Znf_A20"/>
</dbReference>
<name>A0AAN7M6C7_TRANT</name>
<evidence type="ECO:0000256" key="6">
    <source>
        <dbReference type="SAM" id="MobiDB-lite"/>
    </source>
</evidence>
<keyword evidence="4" id="KW-0862">Zinc</keyword>
<dbReference type="PANTHER" id="PTHR10634:SF146">
    <property type="entry name" value="AN1-TYPE DOMAIN-CONTAINING PROTEIN"/>
    <property type="match status" value="1"/>
</dbReference>
<dbReference type="GO" id="GO:0003677">
    <property type="term" value="F:DNA binding"/>
    <property type="evidence" value="ECO:0007669"/>
    <property type="project" value="InterPro"/>
</dbReference>
<evidence type="ECO:0000256" key="1">
    <source>
        <dbReference type="ARBA" id="ARBA00003732"/>
    </source>
</evidence>
<evidence type="ECO:0000259" key="7">
    <source>
        <dbReference type="PROSITE" id="PS51036"/>
    </source>
</evidence>
<evidence type="ECO:0000256" key="5">
    <source>
        <dbReference type="PROSITE-ProRule" id="PRU00449"/>
    </source>
</evidence>